<keyword evidence="5" id="KW-0539">Nucleus</keyword>
<dbReference type="SUPFAM" id="SSF46689">
    <property type="entry name" value="Homeodomain-like"/>
    <property type="match status" value="1"/>
</dbReference>
<dbReference type="OrthoDB" id="1743485at2759"/>
<dbReference type="SUPFAM" id="SSF52172">
    <property type="entry name" value="CheY-like"/>
    <property type="match status" value="1"/>
</dbReference>
<evidence type="ECO:0000313" key="9">
    <source>
        <dbReference type="RefSeq" id="XP_022152276.1"/>
    </source>
</evidence>
<keyword evidence="3" id="KW-0805">Transcription regulation</keyword>
<dbReference type="SMART" id="SM00448">
    <property type="entry name" value="REC"/>
    <property type="match status" value="1"/>
</dbReference>
<gene>
    <name evidence="9" type="primary">LOC111020038</name>
</gene>
<organism evidence="8 9">
    <name type="scientific">Momordica charantia</name>
    <name type="common">Bitter gourd</name>
    <name type="synonym">Balsam pear</name>
    <dbReference type="NCBI Taxonomy" id="3673"/>
    <lineage>
        <taxon>Eukaryota</taxon>
        <taxon>Viridiplantae</taxon>
        <taxon>Streptophyta</taxon>
        <taxon>Embryophyta</taxon>
        <taxon>Tracheophyta</taxon>
        <taxon>Spermatophyta</taxon>
        <taxon>Magnoliopsida</taxon>
        <taxon>eudicotyledons</taxon>
        <taxon>Gunneridae</taxon>
        <taxon>Pentapetalae</taxon>
        <taxon>rosids</taxon>
        <taxon>fabids</taxon>
        <taxon>Cucurbitales</taxon>
        <taxon>Cucurbitaceae</taxon>
        <taxon>Momordiceae</taxon>
        <taxon>Momordica</taxon>
    </lineage>
</organism>
<dbReference type="KEGG" id="mcha:111020038"/>
<evidence type="ECO:0000256" key="4">
    <source>
        <dbReference type="ARBA" id="ARBA00023163"/>
    </source>
</evidence>
<dbReference type="GO" id="GO:0005634">
    <property type="term" value="C:nucleus"/>
    <property type="evidence" value="ECO:0007669"/>
    <property type="project" value="UniProtKB-SubCell"/>
</dbReference>
<evidence type="ECO:0000256" key="6">
    <source>
        <dbReference type="PROSITE-ProRule" id="PRU00169"/>
    </source>
</evidence>
<dbReference type="InterPro" id="IPR009057">
    <property type="entry name" value="Homeodomain-like_sf"/>
</dbReference>
<dbReference type="PANTHER" id="PTHR43874">
    <property type="entry name" value="TWO-COMPONENT RESPONSE REGULATOR"/>
    <property type="match status" value="1"/>
</dbReference>
<comment type="subcellular location">
    <subcellularLocation>
        <location evidence="1">Nucleus</location>
    </subcellularLocation>
</comment>
<evidence type="ECO:0000256" key="5">
    <source>
        <dbReference type="ARBA" id="ARBA00023242"/>
    </source>
</evidence>
<dbReference type="GO" id="GO:0009736">
    <property type="term" value="P:cytokinin-activated signaling pathway"/>
    <property type="evidence" value="ECO:0007669"/>
    <property type="project" value="InterPro"/>
</dbReference>
<dbReference type="GO" id="GO:0000160">
    <property type="term" value="P:phosphorelay signal transduction system"/>
    <property type="evidence" value="ECO:0007669"/>
    <property type="project" value="UniProtKB-KW"/>
</dbReference>
<evidence type="ECO:0000256" key="1">
    <source>
        <dbReference type="ARBA" id="ARBA00004123"/>
    </source>
</evidence>
<dbReference type="Gene3D" id="1.10.10.60">
    <property type="entry name" value="Homeodomain-like"/>
    <property type="match status" value="1"/>
</dbReference>
<reference evidence="9" key="1">
    <citation type="submission" date="2025-08" db="UniProtKB">
        <authorList>
            <consortium name="RefSeq"/>
        </authorList>
    </citation>
    <scope>IDENTIFICATION</scope>
    <source>
        <strain evidence="9">OHB3-1</strain>
    </source>
</reference>
<dbReference type="InterPro" id="IPR001789">
    <property type="entry name" value="Sig_transdc_resp-reg_receiver"/>
</dbReference>
<dbReference type="NCBIfam" id="TIGR01557">
    <property type="entry name" value="myb_SHAQKYF"/>
    <property type="match status" value="1"/>
</dbReference>
<dbReference type="GO" id="GO:0003677">
    <property type="term" value="F:DNA binding"/>
    <property type="evidence" value="ECO:0007669"/>
    <property type="project" value="InterPro"/>
</dbReference>
<sequence>MGYWVTDYLPRLDKNLNILVVDHDPLSLMQMASLLEQQFYKVTTTQQASVALSMIEEKGDRFDLVMANASMPDMDKFSFLHALLKKNIAVISVMLSGMNLDVATKPSAGGKSYFLQNPISKDDLKYVWQHIYHRNINVTKLAQKVNFIEKSKSGGIKIADTIDLSGSDANNNSYINYQPTNYKGKERTKQTEYQDGLVGSNFGGRRSSHDIEGTIKEKRIKFGSQRIDKDHERRNEYYIPSDGRSCLLWNAERHRKFTYALNKLGDRSRPKLILKMMNEPCLTLRQVANHLQVFFYQKHKAQVECIKRRRENKLAFKGETSKSNSSARTQLSPLLQKQHHKMRRIRDGSARSTCFLGGDKLRPIVPKTQPIPGLPVSNFANCGLGMLNHNFQQVDSYLNYNSIPFNNNKEVGLYPYNIQTFEKEAGNVLCSDVSEKFALVGEEVQISELNFPNVSTMASEVACSRIFDEIQLPDNLLDVVDHQLYLSASEIENQKAMECSGISKEIPSPFREITVPDSNNVAPDFIDWEPELPTTFGNEGSQPLTEYADMILNVLEDDPYNLGSDLSLSDVDKYCEWLRSTVLEDGSSPNNFICDNAEKVPIGNAQ</sequence>
<protein>
    <submittedName>
        <fullName evidence="9">Two-component response regulator-like APRR6 isoform X1</fullName>
    </submittedName>
</protein>
<accession>A0A6J1DH84</accession>
<dbReference type="InterPro" id="IPR045279">
    <property type="entry name" value="ARR-like"/>
</dbReference>
<evidence type="ECO:0000256" key="2">
    <source>
        <dbReference type="ARBA" id="ARBA00023012"/>
    </source>
</evidence>
<dbReference type="Gene3D" id="3.40.50.2300">
    <property type="match status" value="1"/>
</dbReference>
<dbReference type="InterPro" id="IPR006447">
    <property type="entry name" value="Myb_dom_plants"/>
</dbReference>
<dbReference type="Proteomes" id="UP000504603">
    <property type="component" value="Unplaced"/>
</dbReference>
<name>A0A6J1DH84_MOMCH</name>
<dbReference type="AlphaFoldDB" id="A0A6J1DH84"/>
<dbReference type="InterPro" id="IPR011006">
    <property type="entry name" value="CheY-like_superfamily"/>
</dbReference>
<feature type="domain" description="Response regulatory" evidence="7">
    <location>
        <begin position="17"/>
        <end position="132"/>
    </location>
</feature>
<keyword evidence="8" id="KW-1185">Reference proteome</keyword>
<dbReference type="PROSITE" id="PS50110">
    <property type="entry name" value="RESPONSE_REGULATORY"/>
    <property type="match status" value="1"/>
</dbReference>
<evidence type="ECO:0000259" key="7">
    <source>
        <dbReference type="PROSITE" id="PS50110"/>
    </source>
</evidence>
<dbReference type="GeneID" id="111020038"/>
<keyword evidence="4" id="KW-0804">Transcription</keyword>
<dbReference type="RefSeq" id="XP_022152276.1">
    <property type="nucleotide sequence ID" value="XM_022296584.1"/>
</dbReference>
<evidence type="ECO:0000313" key="8">
    <source>
        <dbReference type="Proteomes" id="UP000504603"/>
    </source>
</evidence>
<dbReference type="Pfam" id="PF00072">
    <property type="entry name" value="Response_reg"/>
    <property type="match status" value="1"/>
</dbReference>
<proteinExistence type="predicted"/>
<evidence type="ECO:0000256" key="3">
    <source>
        <dbReference type="ARBA" id="ARBA00023015"/>
    </source>
</evidence>
<keyword evidence="2" id="KW-0902">Two-component regulatory system</keyword>
<comment type="caution">
    <text evidence="6">Lacks conserved residue(s) required for the propagation of feature annotation.</text>
</comment>
<dbReference type="PANTHER" id="PTHR43874:SF87">
    <property type="entry name" value="HTH MYB-TYPE DOMAIN-CONTAINING PROTEIN"/>
    <property type="match status" value="1"/>
</dbReference>